<evidence type="ECO:0000313" key="3">
    <source>
        <dbReference type="Proteomes" id="UP000036756"/>
    </source>
</evidence>
<evidence type="ECO:0000256" key="1">
    <source>
        <dbReference type="SAM" id="Phobius"/>
    </source>
</evidence>
<reference evidence="2 3" key="1">
    <citation type="submission" date="2015-06" db="EMBL/GenBank/DDBJ databases">
        <title>Draft genome sequence of the purine-degrading Clostridium cylindrosporum HC-1 (DSM 605).</title>
        <authorList>
            <person name="Poehlein A."/>
            <person name="Schiel-Bengelsdorf B."/>
            <person name="Bengelsdorf F."/>
            <person name="Daniel R."/>
            <person name="Duerre P."/>
        </authorList>
    </citation>
    <scope>NUCLEOTIDE SEQUENCE [LARGE SCALE GENOMIC DNA]</scope>
    <source>
        <strain evidence="2 3">DSM 605</strain>
    </source>
</reference>
<feature type="transmembrane region" description="Helical" evidence="1">
    <location>
        <begin position="5"/>
        <end position="26"/>
    </location>
</feature>
<keyword evidence="1" id="KW-0812">Transmembrane</keyword>
<dbReference type="AlphaFoldDB" id="A0A0J8D7C8"/>
<dbReference type="RefSeq" id="WP_048570459.1">
    <property type="nucleotide sequence ID" value="NZ_LFVU01000026.1"/>
</dbReference>
<keyword evidence="1" id="KW-0472">Membrane</keyword>
<feature type="transmembrane region" description="Helical" evidence="1">
    <location>
        <begin position="53"/>
        <end position="73"/>
    </location>
</feature>
<dbReference type="OrthoDB" id="1758063at2"/>
<dbReference type="Proteomes" id="UP000036756">
    <property type="component" value="Unassembled WGS sequence"/>
</dbReference>
<dbReference type="STRING" id="1121307.CLCY_3c00690"/>
<keyword evidence="1" id="KW-1133">Transmembrane helix</keyword>
<protein>
    <submittedName>
        <fullName evidence="2">Uncharacterized protein</fullName>
    </submittedName>
</protein>
<sequence length="76" mass="8580">MKGKVLSGIIFSLSSISLIISLKLFWNLCIFVDEHGTSPTIVFGGDFWLSMNWLRLGFLFIICILSFIGTFCVEDK</sequence>
<gene>
    <name evidence="2" type="ORF">CLCY_3c00690</name>
</gene>
<keyword evidence="3" id="KW-1185">Reference proteome</keyword>
<proteinExistence type="predicted"/>
<dbReference type="EMBL" id="LFVU01000026">
    <property type="protein sequence ID" value="KMT21802.1"/>
    <property type="molecule type" value="Genomic_DNA"/>
</dbReference>
<dbReference type="PATRIC" id="fig|1121307.3.peg.1423"/>
<organism evidence="2 3">
    <name type="scientific">Clostridium cylindrosporum DSM 605</name>
    <dbReference type="NCBI Taxonomy" id="1121307"/>
    <lineage>
        <taxon>Bacteria</taxon>
        <taxon>Bacillati</taxon>
        <taxon>Bacillota</taxon>
        <taxon>Clostridia</taxon>
        <taxon>Eubacteriales</taxon>
        <taxon>Clostridiaceae</taxon>
        <taxon>Clostridium</taxon>
    </lineage>
</organism>
<comment type="caution">
    <text evidence="2">The sequence shown here is derived from an EMBL/GenBank/DDBJ whole genome shotgun (WGS) entry which is preliminary data.</text>
</comment>
<name>A0A0J8D7C8_CLOCY</name>
<accession>A0A0J8D7C8</accession>
<evidence type="ECO:0000313" key="2">
    <source>
        <dbReference type="EMBL" id="KMT21802.1"/>
    </source>
</evidence>